<dbReference type="AlphaFoldDB" id="A0A7S5LJW4"/>
<reference evidence="2" key="2">
    <citation type="submission" date="2021-12" db="EMBL/GenBank/DDBJ databases">
        <authorList>
            <person name="King R."/>
        </authorList>
    </citation>
    <scope>NUCLEOTIDE SEQUENCE</scope>
</reference>
<reference evidence="3" key="1">
    <citation type="submission" date="2019-11" db="EMBL/GenBank/DDBJ databases">
        <title>Identification of Saliva Proteins of the Whitefly Bemisia tabaci by Transcriptome and LC-MS/MS Analyses.</title>
        <authorList>
            <person name="Huang H.-J."/>
        </authorList>
    </citation>
    <scope>NUCLEOTIDE SEQUENCE</scope>
</reference>
<dbReference type="Proteomes" id="UP001152759">
    <property type="component" value="Chromosome 4"/>
</dbReference>
<feature type="compositionally biased region" description="Acidic residues" evidence="1">
    <location>
        <begin position="52"/>
        <end position="103"/>
    </location>
</feature>
<evidence type="ECO:0000313" key="4">
    <source>
        <dbReference type="Proteomes" id="UP001152759"/>
    </source>
</evidence>
<gene>
    <name evidence="2" type="ORF">BEMITA_LOCUS8247</name>
</gene>
<keyword evidence="4" id="KW-1185">Reference proteome</keyword>
<feature type="compositionally biased region" description="Low complexity" evidence="1">
    <location>
        <begin position="26"/>
        <end position="38"/>
    </location>
</feature>
<dbReference type="EMBL" id="MN738057">
    <property type="protein sequence ID" value="QHB15594.1"/>
    <property type="molecule type" value="mRNA"/>
</dbReference>
<dbReference type="EMBL" id="OU963865">
    <property type="protein sequence ID" value="CAH0389417.1"/>
    <property type="molecule type" value="Genomic_DNA"/>
</dbReference>
<evidence type="ECO:0000256" key="1">
    <source>
        <dbReference type="SAM" id="MobiDB-lite"/>
    </source>
</evidence>
<accession>A0A7S5LJW4</accession>
<evidence type="ECO:0000313" key="2">
    <source>
        <dbReference type="EMBL" id="CAH0389417.1"/>
    </source>
</evidence>
<organism evidence="3">
    <name type="scientific">Bemisia tabaci</name>
    <name type="common">Sweetpotato whitefly</name>
    <name type="synonym">Aleurodes tabaci</name>
    <dbReference type="NCBI Taxonomy" id="7038"/>
    <lineage>
        <taxon>Eukaryota</taxon>
        <taxon>Metazoa</taxon>
        <taxon>Ecdysozoa</taxon>
        <taxon>Arthropoda</taxon>
        <taxon>Hexapoda</taxon>
        <taxon>Insecta</taxon>
        <taxon>Pterygota</taxon>
        <taxon>Neoptera</taxon>
        <taxon>Paraneoptera</taxon>
        <taxon>Hemiptera</taxon>
        <taxon>Sternorrhyncha</taxon>
        <taxon>Aleyrodoidea</taxon>
        <taxon>Aleyrodidae</taxon>
        <taxon>Aleyrodinae</taxon>
        <taxon>Bemisia</taxon>
    </lineage>
</organism>
<protein>
    <submittedName>
        <fullName evidence="3">Nucleolin-like protein</fullName>
    </submittedName>
</protein>
<feature type="region of interest" description="Disordered" evidence="1">
    <location>
        <begin position="303"/>
        <end position="330"/>
    </location>
</feature>
<feature type="compositionally biased region" description="Gly residues" evidence="1">
    <location>
        <begin position="320"/>
        <end position="330"/>
    </location>
</feature>
<feature type="region of interest" description="Disordered" evidence="1">
    <location>
        <begin position="1"/>
        <end position="128"/>
    </location>
</feature>
<name>A0A7S5LJW4_BEMTA</name>
<evidence type="ECO:0000313" key="3">
    <source>
        <dbReference type="EMBL" id="QHB15594.1"/>
    </source>
</evidence>
<sequence>MVLVPAKTTKRKTTVAQSSPAKKTKVTPAKKGAAAKTKAGAKRGSPNKNNAEDEENEEVEEQTEEVEEEGSGNEEEVKEEGDEGDENEEGDEEGNEEGDEQENAGETTAEGEGETKTEPAPSLIKKGTGPSKLEAYVFQNLNPHTSIADVHRVLRANSIDTGLVNASIVVEFKPNVPKNFLESAAKITFGGENEKFTVGKYKPLEISEYIDNIPPPSVNFKQWLKISVLDLDEGTTKEEVKEIVENVVGEEVKVETGNATSMVITFQSEKSFGKLLVHDDLKVKDKAVRLKIPFVTNITRNNNRRSDFSPRKNGVSGSPIRGGRGGNVGGGFGGGRGGGGFFGGPKRGGRGAARMGGGYGGYGGYMRPY</sequence>
<dbReference type="KEGG" id="btab:109034110"/>
<proteinExistence type="evidence at transcript level"/>